<sequence>MCARPLAPAFVVHPPSVATPAAPCVRNRLPCRYGPAVGSSAVGAAAASRRAIPAATGRGRAPPVMMAKDDASPTPPGDEKKTNALSSLRDLVGGLRQLSGLSTSRSAAAVAPELDSVRDDVFLGDDRARPPEVLVVGATGETGRIIVRKLVLRGFRVRVLVRDLYSRTLDTLGTGVSFVKGDLRDADTLLDAVTGVDKIVCAVNARDAEAPEGGVTSDQDAASGDAGYADVEYGGVARLVRAFHDARHQQYGKTESSKITLFQFGNPSAFESWTAVQPPSALAEMGLAARPARVAWSLTGASRAAFLGQVFDVYEGVAEAKCTPRRYNLAGFSGLVLRVIGNGKRYRLVLRTRAAAARGVQYVATFGTVKNKWLTIRLPFSEFVPYAAGTASPWQQPSRRSSSDGAEEGGEGADEASTEGDRDADAVEDVPELDRSDIVQMAVQYAKPEVAPEKDDGQFYLAMDHIKAYRTQEEPDFVLLSSVEVSSRAAVTPTITDVAQEVAPADSDRAAWKARAEDALRLSGFTYTIVRAGAFTEQPGGQKALSVSQDVGEDGGGGGTGGRQERKISRADVAEVCVKALLDPRACNLTFDAFESMYAPTAQTPSEDISVLLGRLRPNT</sequence>
<keyword evidence="2" id="KW-1185">Reference proteome</keyword>
<protein>
    <submittedName>
        <fullName evidence="1">Uncharacterized protein</fullName>
    </submittedName>
</protein>
<evidence type="ECO:0000313" key="1">
    <source>
        <dbReference type="EMBL" id="KAK1862404.1"/>
    </source>
</evidence>
<accession>A0ACC3BXH1</accession>
<name>A0ACC3BXH1_PYRYE</name>
<proteinExistence type="predicted"/>
<dbReference type="EMBL" id="CM020618">
    <property type="protein sequence ID" value="KAK1862404.1"/>
    <property type="molecule type" value="Genomic_DNA"/>
</dbReference>
<organism evidence="1 2">
    <name type="scientific">Pyropia yezoensis</name>
    <name type="common">Susabi-nori</name>
    <name type="synonym">Porphyra yezoensis</name>
    <dbReference type="NCBI Taxonomy" id="2788"/>
    <lineage>
        <taxon>Eukaryota</taxon>
        <taxon>Rhodophyta</taxon>
        <taxon>Bangiophyceae</taxon>
        <taxon>Bangiales</taxon>
        <taxon>Bangiaceae</taxon>
        <taxon>Pyropia</taxon>
    </lineage>
</organism>
<dbReference type="Proteomes" id="UP000798662">
    <property type="component" value="Chromosome 1"/>
</dbReference>
<evidence type="ECO:0000313" key="2">
    <source>
        <dbReference type="Proteomes" id="UP000798662"/>
    </source>
</evidence>
<reference evidence="1" key="1">
    <citation type="submission" date="2019-11" db="EMBL/GenBank/DDBJ databases">
        <title>Nori genome reveals adaptations in red seaweeds to the harsh intertidal environment.</title>
        <authorList>
            <person name="Wang D."/>
            <person name="Mao Y."/>
        </authorList>
    </citation>
    <scope>NUCLEOTIDE SEQUENCE</scope>
    <source>
        <tissue evidence="1">Gametophyte</tissue>
    </source>
</reference>
<gene>
    <name evidence="1" type="ORF">I4F81_004978</name>
</gene>
<comment type="caution">
    <text evidence="1">The sequence shown here is derived from an EMBL/GenBank/DDBJ whole genome shotgun (WGS) entry which is preliminary data.</text>
</comment>